<feature type="short sequence motif" description="Histidine triad motif" evidence="1">
    <location>
        <begin position="139"/>
        <end position="143"/>
    </location>
</feature>
<proteinExistence type="predicted"/>
<sequence>MAAGRIFVSDITPYGGADVVRPSENAVWARPEPCLRGLGYNAPFFTAGVRMKDCPICAASGEEVLWRNDRMRVIAVHDEANAPAFCRVIWHAHVAEMTDLSAADRYELMETVCHVERAMRRVLRPAKINLASLGNVVPHLHWHVIARFADDACFPASIWAAAERKSAVSLPEDWTRQVADILADEAGKKLVIRALSQHEYGV</sequence>
<dbReference type="PROSITE" id="PS51084">
    <property type="entry name" value="HIT_2"/>
    <property type="match status" value="1"/>
</dbReference>
<dbReference type="Pfam" id="PF01230">
    <property type="entry name" value="HIT"/>
    <property type="match status" value="1"/>
</dbReference>
<gene>
    <name evidence="3" type="ORF">HMPREF9123_2044</name>
</gene>
<reference evidence="3 4" key="1">
    <citation type="submission" date="2011-02" db="EMBL/GenBank/DDBJ databases">
        <authorList>
            <person name="Muzny D."/>
            <person name="Qin X."/>
            <person name="Deng J."/>
            <person name="Jiang H."/>
            <person name="Liu Y."/>
            <person name="Qu J."/>
            <person name="Song X.-Z."/>
            <person name="Zhang L."/>
            <person name="Thornton R."/>
            <person name="Coyle M."/>
            <person name="Francisco L."/>
            <person name="Jackson L."/>
            <person name="Javaid M."/>
            <person name="Korchina V."/>
            <person name="Kovar C."/>
            <person name="Mata R."/>
            <person name="Mathew T."/>
            <person name="Ngo R."/>
            <person name="Nguyen L."/>
            <person name="Nguyen N."/>
            <person name="Okwuonu G."/>
            <person name="Ongeri F."/>
            <person name="Pham C."/>
            <person name="Simmons D."/>
            <person name="Wilczek-Boney K."/>
            <person name="Hale W."/>
            <person name="Jakkamsetti A."/>
            <person name="Pham P."/>
            <person name="Ruth R."/>
            <person name="San Lucas F."/>
            <person name="Warren J."/>
            <person name="Zhang J."/>
            <person name="Zhao Z."/>
            <person name="Zhou C."/>
            <person name="Zhu D."/>
            <person name="Lee S."/>
            <person name="Bess C."/>
            <person name="Blankenburg K."/>
            <person name="Forbes L."/>
            <person name="Fu Q."/>
            <person name="Gubbala S."/>
            <person name="Hirani K."/>
            <person name="Jayaseelan J.C."/>
            <person name="Lara F."/>
            <person name="Munidasa M."/>
            <person name="Palculict T."/>
            <person name="Patil S."/>
            <person name="Pu L.-L."/>
            <person name="Saada N."/>
            <person name="Tang L."/>
            <person name="Weissenberger G."/>
            <person name="Zhu Y."/>
            <person name="Hemphill L."/>
            <person name="Shang Y."/>
            <person name="Youmans B."/>
            <person name="Ayvaz T."/>
            <person name="Ross M."/>
            <person name="Santibanez J."/>
            <person name="Aqrawi P."/>
            <person name="Gross S."/>
            <person name="Joshi V."/>
            <person name="Fowler G."/>
            <person name="Nazareth L."/>
            <person name="Reid J."/>
            <person name="Worley K."/>
            <person name="Petrosino J."/>
            <person name="Highlander S."/>
            <person name="Gibbs R."/>
        </authorList>
    </citation>
    <scope>NUCLEOTIDE SEQUENCE [LARGE SCALE GENOMIC DNA]</scope>
    <source>
        <strain evidence="3 4">ATCC BAA-1200</strain>
    </source>
</reference>
<evidence type="ECO:0000259" key="2">
    <source>
        <dbReference type="PROSITE" id="PS51084"/>
    </source>
</evidence>
<evidence type="ECO:0000313" key="4">
    <source>
        <dbReference type="Proteomes" id="UP000004105"/>
    </source>
</evidence>
<dbReference type="AlphaFoldDB" id="F2BE88"/>
<evidence type="ECO:0000256" key="1">
    <source>
        <dbReference type="PROSITE-ProRule" id="PRU00464"/>
    </source>
</evidence>
<dbReference type="HOGENOM" id="CLU_1353472_0_0_4"/>
<dbReference type="Gene3D" id="3.30.428.10">
    <property type="entry name" value="HIT-like"/>
    <property type="match status" value="1"/>
</dbReference>
<comment type="caution">
    <text evidence="3">The sequence shown here is derived from an EMBL/GenBank/DDBJ whole genome shotgun (WGS) entry which is preliminary data.</text>
</comment>
<feature type="domain" description="HIT" evidence="2">
    <location>
        <begin position="52"/>
        <end position="154"/>
    </location>
</feature>
<dbReference type="SUPFAM" id="SSF54197">
    <property type="entry name" value="HIT-like"/>
    <property type="match status" value="1"/>
</dbReference>
<protein>
    <submittedName>
        <fullName evidence="3">Histidine triad family protein</fullName>
    </submittedName>
</protein>
<dbReference type="GO" id="GO:0003824">
    <property type="term" value="F:catalytic activity"/>
    <property type="evidence" value="ECO:0007669"/>
    <property type="project" value="InterPro"/>
</dbReference>
<dbReference type="InterPro" id="IPR011146">
    <property type="entry name" value="HIT-like"/>
</dbReference>
<dbReference type="EMBL" id="AFAY01000042">
    <property type="protein sequence ID" value="EGF10407.1"/>
    <property type="molecule type" value="Genomic_DNA"/>
</dbReference>
<dbReference type="Proteomes" id="UP000004105">
    <property type="component" value="Unassembled WGS sequence"/>
</dbReference>
<dbReference type="STRING" id="267212.GCA_001063965_00150"/>
<accession>F2BE88</accession>
<keyword evidence="4" id="KW-1185">Reference proteome</keyword>
<organism evidence="3 4">
    <name type="scientific">Neisseria bacilliformis ATCC BAA-1200</name>
    <dbReference type="NCBI Taxonomy" id="888742"/>
    <lineage>
        <taxon>Bacteria</taxon>
        <taxon>Pseudomonadati</taxon>
        <taxon>Pseudomonadota</taxon>
        <taxon>Betaproteobacteria</taxon>
        <taxon>Neisseriales</taxon>
        <taxon>Neisseriaceae</taxon>
        <taxon>Neisseria</taxon>
    </lineage>
</organism>
<evidence type="ECO:0000313" key="3">
    <source>
        <dbReference type="EMBL" id="EGF10407.1"/>
    </source>
</evidence>
<name>F2BE88_9NEIS</name>
<dbReference type="InterPro" id="IPR036265">
    <property type="entry name" value="HIT-like_sf"/>
</dbReference>